<sequence length="191" mass="21204">MYFVIHSSFFVLFFIGGYCKLLNANALKLGICLKLVIGGTSGFSSSDSCRSLQGKHLPWNPLLSQVSTKTPTVRGTVIFDQIFRYRINLLSFPDLFTRLTGSDIVREKGWTPARWPCYPRDPAGRRHLTAVEGGWIVHFTSCVQQGRNYVACRGSSTCTAGGRKCLPEAPTPIATFLQPASVECHSDRRAR</sequence>
<protein>
    <submittedName>
        <fullName evidence="1">Putative secreted protein</fullName>
    </submittedName>
</protein>
<dbReference type="EMBL" id="GIFC01013565">
    <property type="protein sequence ID" value="MXU95648.1"/>
    <property type="molecule type" value="Transcribed_RNA"/>
</dbReference>
<accession>A0A6B0V2V1</accession>
<organism evidence="1">
    <name type="scientific">Ixodes ricinus</name>
    <name type="common">Common tick</name>
    <name type="synonym">Acarus ricinus</name>
    <dbReference type="NCBI Taxonomy" id="34613"/>
    <lineage>
        <taxon>Eukaryota</taxon>
        <taxon>Metazoa</taxon>
        <taxon>Ecdysozoa</taxon>
        <taxon>Arthropoda</taxon>
        <taxon>Chelicerata</taxon>
        <taxon>Arachnida</taxon>
        <taxon>Acari</taxon>
        <taxon>Parasitiformes</taxon>
        <taxon>Ixodida</taxon>
        <taxon>Ixodoidea</taxon>
        <taxon>Ixodidae</taxon>
        <taxon>Ixodinae</taxon>
        <taxon>Ixodes</taxon>
    </lineage>
</organism>
<reference evidence="1" key="1">
    <citation type="submission" date="2019-12" db="EMBL/GenBank/DDBJ databases">
        <title>An insight into the sialome of adult female Ixodes ricinus ticks feeding for 6 days.</title>
        <authorList>
            <person name="Perner J."/>
            <person name="Ribeiro J.M.C."/>
        </authorList>
    </citation>
    <scope>NUCLEOTIDE SEQUENCE</scope>
    <source>
        <strain evidence="1">Semi-engorged</strain>
        <tissue evidence="1">Salivary glands</tissue>
    </source>
</reference>
<name>A0A6B0V2V1_IXORI</name>
<evidence type="ECO:0000313" key="1">
    <source>
        <dbReference type="EMBL" id="MXU95648.1"/>
    </source>
</evidence>
<proteinExistence type="predicted"/>
<dbReference type="AlphaFoldDB" id="A0A6B0V2V1"/>